<dbReference type="Proteomes" id="UP000317650">
    <property type="component" value="Chromosome 4"/>
</dbReference>
<evidence type="ECO:0000256" key="1">
    <source>
        <dbReference type="SAM" id="MobiDB-lite"/>
    </source>
</evidence>
<dbReference type="AlphaFoldDB" id="A0A4S8K9C7"/>
<gene>
    <name evidence="2" type="ORF">C4D60_Mb04t03420</name>
</gene>
<organism evidence="2 3">
    <name type="scientific">Musa balbisiana</name>
    <name type="common">Banana</name>
    <dbReference type="NCBI Taxonomy" id="52838"/>
    <lineage>
        <taxon>Eukaryota</taxon>
        <taxon>Viridiplantae</taxon>
        <taxon>Streptophyta</taxon>
        <taxon>Embryophyta</taxon>
        <taxon>Tracheophyta</taxon>
        <taxon>Spermatophyta</taxon>
        <taxon>Magnoliopsida</taxon>
        <taxon>Liliopsida</taxon>
        <taxon>Zingiberales</taxon>
        <taxon>Musaceae</taxon>
        <taxon>Musa</taxon>
    </lineage>
</organism>
<dbReference type="EMBL" id="PYDT01000001">
    <property type="protein sequence ID" value="THU71624.1"/>
    <property type="molecule type" value="Genomic_DNA"/>
</dbReference>
<keyword evidence="3" id="KW-1185">Reference proteome</keyword>
<reference evidence="2 3" key="1">
    <citation type="journal article" date="2019" name="Nat. Plants">
        <title>Genome sequencing of Musa balbisiana reveals subgenome evolution and function divergence in polyploid bananas.</title>
        <authorList>
            <person name="Yao X."/>
        </authorList>
    </citation>
    <scope>NUCLEOTIDE SEQUENCE [LARGE SCALE GENOMIC DNA]</scope>
    <source>
        <strain evidence="3">cv. DH-PKW</strain>
        <tissue evidence="2">Leaves</tissue>
    </source>
</reference>
<proteinExistence type="predicted"/>
<evidence type="ECO:0000313" key="2">
    <source>
        <dbReference type="EMBL" id="THU71624.1"/>
    </source>
</evidence>
<protein>
    <submittedName>
        <fullName evidence="2">Uncharacterized protein</fullName>
    </submittedName>
</protein>
<sequence length="179" mass="16950">MGGADERVKLGAVEGGGGRGDGIGGCGSERIEVDIEGGVKEGVVGVVGKGGKVVPFGKEPGGTVPVVGGGEVVVMLVVGVAAAAASPGKEGEVAGSGRSGGGCGAGAEVAVEDGGGLVDETGRKGVVVSVGVGRRVKEGWSVTADSEQRLGGSSTGGPTHPPSSGGCAVPSSFIMSPHF</sequence>
<feature type="region of interest" description="Disordered" evidence="1">
    <location>
        <begin position="139"/>
        <end position="171"/>
    </location>
</feature>
<feature type="compositionally biased region" description="Low complexity" evidence="1">
    <location>
        <begin position="156"/>
        <end position="166"/>
    </location>
</feature>
<name>A0A4S8K9C7_MUSBA</name>
<evidence type="ECO:0000313" key="3">
    <source>
        <dbReference type="Proteomes" id="UP000317650"/>
    </source>
</evidence>
<comment type="caution">
    <text evidence="2">The sequence shown here is derived from an EMBL/GenBank/DDBJ whole genome shotgun (WGS) entry which is preliminary data.</text>
</comment>
<accession>A0A4S8K9C7</accession>